<dbReference type="Gene3D" id="6.10.250.2410">
    <property type="match status" value="1"/>
</dbReference>
<evidence type="ECO:0000313" key="3">
    <source>
        <dbReference type="EMBL" id="UFP94867.1"/>
    </source>
</evidence>
<sequence>MPKDAIGILIDLARRGEIDPWDIDVVQLTDRFLQSLGSLNVSDLPRSGQALFYASVLVHMKAEILEGSMQLPEPLDMPEDEEEALSHPLGPNGPAVALERLIRRRPAVPAMVDRPLTLNDLIAHLREVEQMEGHQAQKRTAERRPPLKGPMVRTMEQVEHLAHQENLEAIVTGLWAVLTTKGVTAFEKLLEHYRDRVGAFLGLLFLAHRDRVVLAQAEFYRDIEIYAVDESQDPPGGGALP</sequence>
<accession>A0ABY3PN89</accession>
<dbReference type="InterPro" id="IPR003768">
    <property type="entry name" value="ScpA"/>
</dbReference>
<evidence type="ECO:0000256" key="1">
    <source>
        <dbReference type="ARBA" id="ARBA00022829"/>
    </source>
</evidence>
<dbReference type="EMBL" id="CP063845">
    <property type="protein sequence ID" value="UFP94867.1"/>
    <property type="molecule type" value="Genomic_DNA"/>
</dbReference>
<protein>
    <recommendedName>
        <fullName evidence="2">Segregation and condensation protein A</fullName>
    </recommendedName>
</protein>
<keyword evidence="4" id="KW-1185">Reference proteome</keyword>
<reference evidence="3 4" key="1">
    <citation type="journal article" date="2021" name="Genome Biol. Evol.">
        <title>Complete Genome Sequencing of a Novel Gloeobacter Species from a Waterfall Cave in Mexico.</title>
        <authorList>
            <person name="Saw J.H."/>
            <person name="Cardona T."/>
            <person name="Montejano G."/>
        </authorList>
    </citation>
    <scope>NUCLEOTIDE SEQUENCE [LARGE SCALE GENOMIC DNA]</scope>
    <source>
        <strain evidence="3">MG652769</strain>
    </source>
</reference>
<dbReference type="PANTHER" id="PTHR33969">
    <property type="entry name" value="SEGREGATION AND CONDENSATION PROTEIN A"/>
    <property type="match status" value="1"/>
</dbReference>
<organism evidence="3 4">
    <name type="scientific">Gloeobacter morelensis MG652769</name>
    <dbReference type="NCBI Taxonomy" id="2781736"/>
    <lineage>
        <taxon>Bacteria</taxon>
        <taxon>Bacillati</taxon>
        <taxon>Cyanobacteriota</taxon>
        <taxon>Cyanophyceae</taxon>
        <taxon>Gloeobacterales</taxon>
        <taxon>Gloeobacteraceae</taxon>
        <taxon>Gloeobacter</taxon>
        <taxon>Gloeobacter morelensis</taxon>
    </lineage>
</organism>
<dbReference type="PANTHER" id="PTHR33969:SF2">
    <property type="entry name" value="SEGREGATION AND CONDENSATION PROTEIN A"/>
    <property type="match status" value="1"/>
</dbReference>
<evidence type="ECO:0000256" key="2">
    <source>
        <dbReference type="ARBA" id="ARBA00044777"/>
    </source>
</evidence>
<dbReference type="Proteomes" id="UP001054846">
    <property type="component" value="Chromosome"/>
</dbReference>
<dbReference type="Gene3D" id="1.10.10.580">
    <property type="entry name" value="Structural maintenance of chromosome 1. Chain E"/>
    <property type="match status" value="1"/>
</dbReference>
<keyword evidence="1" id="KW-0159">Chromosome partition</keyword>
<proteinExistence type="predicted"/>
<gene>
    <name evidence="3" type="ORF">ISF26_01040</name>
</gene>
<name>A0ABY3PN89_9CYAN</name>
<dbReference type="RefSeq" id="WP_230841932.1">
    <property type="nucleotide sequence ID" value="NZ_CP063845.1"/>
</dbReference>
<dbReference type="InterPro" id="IPR023093">
    <property type="entry name" value="ScpA-like_C"/>
</dbReference>
<evidence type="ECO:0000313" key="4">
    <source>
        <dbReference type="Proteomes" id="UP001054846"/>
    </source>
</evidence>
<dbReference type="Pfam" id="PF02616">
    <property type="entry name" value="SMC_ScpA"/>
    <property type="match status" value="1"/>
</dbReference>